<evidence type="ECO:0000256" key="2">
    <source>
        <dbReference type="ARBA" id="ARBA00007520"/>
    </source>
</evidence>
<dbReference type="PANTHER" id="PTHR23517">
    <property type="entry name" value="RESISTANCE PROTEIN MDTM, PUTATIVE-RELATED-RELATED"/>
    <property type="match status" value="1"/>
</dbReference>
<feature type="transmembrane region" description="Helical" evidence="8">
    <location>
        <begin position="111"/>
        <end position="134"/>
    </location>
</feature>
<sequence length="418" mass="46263">MFIQNQIKKIKTVYNDYPRQFWLVMGAFFIDRVGGALIFPFFTLYITKKFGVGLSEAGLLFGVHFVSSIVGTTIGGALADRMGRKGTLIFGLLSSAFSMLLMGFVNNITAFFLVALISGLFASVGDPAGHAMVADLLPEEKRPEGYGIWRVSANLAVVIGPAIGGLLAAYSYLYLFITDAVASTITSIVIFILVKETHKAPEVSKARSESFFSTVKGYGDVFKDGAFLVFMFIQIIVVLVYMQMNTTLGVYLRDHHQITELYFGYILSLNAAMVVLFQFPITRRIRNFPPMIVMTVGTLLYAVGFAMYGFVAVYPLFLLAMVIITIGEMLVSPVGTSIVASFAPEDKRGRYMAVFSYSWTLPNIFGLYLSGLIIDNHDPRILWYIAGILGMFASFGYYLLHLSEKRKTAAAEIPEIRP</sequence>
<feature type="transmembrane region" description="Helical" evidence="8">
    <location>
        <begin position="291"/>
        <end position="311"/>
    </location>
</feature>
<protein>
    <recommendedName>
        <fullName evidence="9">Major facilitator superfamily (MFS) profile domain-containing protein</fullName>
    </recommendedName>
</protein>
<keyword evidence="7 8" id="KW-0472">Membrane</keyword>
<dbReference type="InterPro" id="IPR001958">
    <property type="entry name" value="Tet-R_TetA/multi-R_MdtG-like"/>
</dbReference>
<dbReference type="PRINTS" id="PR01035">
    <property type="entry name" value="TCRTETA"/>
</dbReference>
<dbReference type="Gene3D" id="1.20.1250.20">
    <property type="entry name" value="MFS general substrate transporter like domains"/>
    <property type="match status" value="1"/>
</dbReference>
<keyword evidence="3" id="KW-0813">Transport</keyword>
<dbReference type="PROSITE" id="PS50850">
    <property type="entry name" value="MFS"/>
    <property type="match status" value="1"/>
</dbReference>
<feature type="transmembrane region" description="Helical" evidence="8">
    <location>
        <begin position="381"/>
        <end position="400"/>
    </location>
</feature>
<evidence type="ECO:0000313" key="10">
    <source>
        <dbReference type="EMBL" id="KPL81085.1"/>
    </source>
</evidence>
<feature type="transmembrane region" description="Helical" evidence="8">
    <location>
        <begin position="351"/>
        <end position="369"/>
    </location>
</feature>
<dbReference type="GO" id="GO:0005886">
    <property type="term" value="C:plasma membrane"/>
    <property type="evidence" value="ECO:0007669"/>
    <property type="project" value="UniProtKB-SubCell"/>
</dbReference>
<keyword evidence="11" id="KW-1185">Reference proteome</keyword>
<dbReference type="GO" id="GO:0022857">
    <property type="term" value="F:transmembrane transporter activity"/>
    <property type="evidence" value="ECO:0007669"/>
    <property type="project" value="InterPro"/>
</dbReference>
<dbReference type="InterPro" id="IPR005829">
    <property type="entry name" value="Sugar_transporter_CS"/>
</dbReference>
<feature type="transmembrane region" description="Helical" evidence="8">
    <location>
        <begin position="146"/>
        <end position="167"/>
    </location>
</feature>
<dbReference type="AlphaFoldDB" id="A0A0P6XX28"/>
<comment type="subcellular location">
    <subcellularLocation>
        <location evidence="1">Cell membrane</location>
        <topology evidence="1">Multi-pass membrane protein</topology>
    </subcellularLocation>
</comment>
<dbReference type="InterPro" id="IPR036259">
    <property type="entry name" value="MFS_trans_sf"/>
</dbReference>
<dbReference type="InterPro" id="IPR011701">
    <property type="entry name" value="MFS"/>
</dbReference>
<evidence type="ECO:0000256" key="4">
    <source>
        <dbReference type="ARBA" id="ARBA00022475"/>
    </source>
</evidence>
<feature type="transmembrane region" description="Helical" evidence="8">
    <location>
        <begin position="262"/>
        <end position="279"/>
    </location>
</feature>
<dbReference type="PROSITE" id="PS00216">
    <property type="entry name" value="SUGAR_TRANSPORT_1"/>
    <property type="match status" value="1"/>
</dbReference>
<evidence type="ECO:0000256" key="3">
    <source>
        <dbReference type="ARBA" id="ARBA00022448"/>
    </source>
</evidence>
<dbReference type="Pfam" id="PF07690">
    <property type="entry name" value="MFS_1"/>
    <property type="match status" value="1"/>
</dbReference>
<feature type="transmembrane region" description="Helical" evidence="8">
    <location>
        <begin position="173"/>
        <end position="194"/>
    </location>
</feature>
<dbReference type="STRING" id="1134406.ADN00_00725"/>
<feature type="domain" description="Major facilitator superfamily (MFS) profile" evidence="9">
    <location>
        <begin position="20"/>
        <end position="405"/>
    </location>
</feature>
<dbReference type="InterPro" id="IPR050171">
    <property type="entry name" value="MFS_Transporters"/>
</dbReference>
<accession>A0A0P6XX28</accession>
<feature type="transmembrane region" description="Helical" evidence="8">
    <location>
        <begin position="86"/>
        <end position="105"/>
    </location>
</feature>
<organism evidence="10 11">
    <name type="scientific">Ornatilinea apprima</name>
    <dbReference type="NCBI Taxonomy" id="1134406"/>
    <lineage>
        <taxon>Bacteria</taxon>
        <taxon>Bacillati</taxon>
        <taxon>Chloroflexota</taxon>
        <taxon>Anaerolineae</taxon>
        <taxon>Anaerolineales</taxon>
        <taxon>Anaerolineaceae</taxon>
        <taxon>Ornatilinea</taxon>
    </lineage>
</organism>
<reference evidence="10 11" key="1">
    <citation type="submission" date="2015-07" db="EMBL/GenBank/DDBJ databases">
        <title>Genome sequence of Ornatilinea apprima DSM 23815.</title>
        <authorList>
            <person name="Hemp J."/>
            <person name="Ward L.M."/>
            <person name="Pace L.A."/>
            <person name="Fischer W.W."/>
        </authorList>
    </citation>
    <scope>NUCLEOTIDE SEQUENCE [LARGE SCALE GENOMIC DNA]</scope>
    <source>
        <strain evidence="10 11">P3M-1</strain>
    </source>
</reference>
<evidence type="ECO:0000256" key="6">
    <source>
        <dbReference type="ARBA" id="ARBA00022989"/>
    </source>
</evidence>
<dbReference type="CDD" id="cd17329">
    <property type="entry name" value="MFS_MdtH_MDR_like"/>
    <property type="match status" value="1"/>
</dbReference>
<name>A0A0P6XX28_9CHLR</name>
<dbReference type="Proteomes" id="UP000050417">
    <property type="component" value="Unassembled WGS sequence"/>
</dbReference>
<evidence type="ECO:0000313" key="11">
    <source>
        <dbReference type="Proteomes" id="UP000050417"/>
    </source>
</evidence>
<evidence type="ECO:0000256" key="5">
    <source>
        <dbReference type="ARBA" id="ARBA00022692"/>
    </source>
</evidence>
<evidence type="ECO:0000259" key="9">
    <source>
        <dbReference type="PROSITE" id="PS50850"/>
    </source>
</evidence>
<feature type="transmembrane region" description="Helical" evidence="8">
    <location>
        <begin position="21"/>
        <end position="46"/>
    </location>
</feature>
<dbReference type="InterPro" id="IPR020846">
    <property type="entry name" value="MFS_dom"/>
</dbReference>
<feature type="transmembrane region" description="Helical" evidence="8">
    <location>
        <begin position="58"/>
        <end position="79"/>
    </location>
</feature>
<comment type="caution">
    <text evidence="10">The sequence shown here is derived from an EMBL/GenBank/DDBJ whole genome shotgun (WGS) entry which is preliminary data.</text>
</comment>
<keyword evidence="5 8" id="KW-0812">Transmembrane</keyword>
<dbReference type="RefSeq" id="WP_075061033.1">
    <property type="nucleotide sequence ID" value="NZ_LGCL01000002.1"/>
</dbReference>
<proteinExistence type="inferred from homology"/>
<dbReference type="SUPFAM" id="SSF103473">
    <property type="entry name" value="MFS general substrate transporter"/>
    <property type="match status" value="1"/>
</dbReference>
<evidence type="ECO:0000256" key="7">
    <source>
        <dbReference type="ARBA" id="ARBA00023136"/>
    </source>
</evidence>
<dbReference type="PANTHER" id="PTHR23517:SF2">
    <property type="entry name" value="MULTIDRUG RESISTANCE PROTEIN MDTH"/>
    <property type="match status" value="1"/>
</dbReference>
<dbReference type="EMBL" id="LGCL01000002">
    <property type="protein sequence ID" value="KPL81085.1"/>
    <property type="molecule type" value="Genomic_DNA"/>
</dbReference>
<keyword evidence="4" id="KW-1003">Cell membrane</keyword>
<dbReference type="PATRIC" id="fig|1134406.4.peg.3543"/>
<evidence type="ECO:0000256" key="8">
    <source>
        <dbReference type="SAM" id="Phobius"/>
    </source>
</evidence>
<comment type="similarity">
    <text evidence="2">Belongs to the major facilitator superfamily. TCR/Tet family.</text>
</comment>
<dbReference type="OrthoDB" id="9793283at2"/>
<evidence type="ECO:0000256" key="1">
    <source>
        <dbReference type="ARBA" id="ARBA00004651"/>
    </source>
</evidence>
<keyword evidence="6 8" id="KW-1133">Transmembrane helix</keyword>
<gene>
    <name evidence="10" type="ORF">ADN00_00725</name>
</gene>
<feature type="transmembrane region" description="Helical" evidence="8">
    <location>
        <begin position="317"/>
        <end position="339"/>
    </location>
</feature>
<feature type="transmembrane region" description="Helical" evidence="8">
    <location>
        <begin position="225"/>
        <end position="242"/>
    </location>
</feature>